<proteinExistence type="predicted"/>
<name>A0AAV2FTC3_9ROSI</name>
<accession>A0AAV2FTC3</accession>
<sequence length="271" mass="31093">MYSIRNPVFKAHATKAGRTNNPPNEIPPKIWREMVRKWSDPSWVDTSDKNKESHEKCELKSTCGSAPLAMYRLEKIKKTGREPDPNETFRKFHSTKDNFTTPKAQALHAGMKAKEAEKLSKREDVNTFAIYGEVVGQQRRKRVLGMGCGVSGLDVFGSTSSQGCSKKCKEDQRIEKEKSDEKMRMMEEQIEQVNRNMPLVVEATLKRLGIQLPKLQTTMTWMMMKKLMVRKKMTTVKMTRRVTGQTDDAVVDVQWRSAARSVVYSLCFFLC</sequence>
<protein>
    <submittedName>
        <fullName evidence="3">Uncharacterized protein</fullName>
    </submittedName>
</protein>
<reference evidence="3 4" key="1">
    <citation type="submission" date="2024-04" db="EMBL/GenBank/DDBJ databases">
        <authorList>
            <person name="Fracassetti M."/>
        </authorList>
    </citation>
    <scope>NUCLEOTIDE SEQUENCE [LARGE SCALE GENOMIC DNA]</scope>
</reference>
<organism evidence="3 4">
    <name type="scientific">Linum trigynum</name>
    <dbReference type="NCBI Taxonomy" id="586398"/>
    <lineage>
        <taxon>Eukaryota</taxon>
        <taxon>Viridiplantae</taxon>
        <taxon>Streptophyta</taxon>
        <taxon>Embryophyta</taxon>
        <taxon>Tracheophyta</taxon>
        <taxon>Spermatophyta</taxon>
        <taxon>Magnoliopsida</taxon>
        <taxon>eudicotyledons</taxon>
        <taxon>Gunneridae</taxon>
        <taxon>Pentapetalae</taxon>
        <taxon>rosids</taxon>
        <taxon>fabids</taxon>
        <taxon>Malpighiales</taxon>
        <taxon>Linaceae</taxon>
        <taxon>Linum</taxon>
    </lineage>
</organism>
<keyword evidence="1" id="KW-0175">Coiled coil</keyword>
<dbReference type="InterPro" id="IPR004252">
    <property type="entry name" value="Probable_transposase_24"/>
</dbReference>
<keyword evidence="4" id="KW-1185">Reference proteome</keyword>
<evidence type="ECO:0000256" key="2">
    <source>
        <dbReference type="SAM" id="MobiDB-lite"/>
    </source>
</evidence>
<evidence type="ECO:0000313" key="3">
    <source>
        <dbReference type="EMBL" id="CAL1401197.1"/>
    </source>
</evidence>
<feature type="coiled-coil region" evidence="1">
    <location>
        <begin position="169"/>
        <end position="196"/>
    </location>
</feature>
<dbReference type="Proteomes" id="UP001497516">
    <property type="component" value="Chromosome 7"/>
</dbReference>
<evidence type="ECO:0000256" key="1">
    <source>
        <dbReference type="SAM" id="Coils"/>
    </source>
</evidence>
<dbReference type="AlphaFoldDB" id="A0AAV2FTC3"/>
<evidence type="ECO:0000313" key="4">
    <source>
        <dbReference type="Proteomes" id="UP001497516"/>
    </source>
</evidence>
<dbReference type="EMBL" id="OZ034820">
    <property type="protein sequence ID" value="CAL1401197.1"/>
    <property type="molecule type" value="Genomic_DNA"/>
</dbReference>
<dbReference type="Pfam" id="PF03004">
    <property type="entry name" value="Transposase_24"/>
    <property type="match status" value="1"/>
</dbReference>
<gene>
    <name evidence="3" type="ORF">LTRI10_LOCUS41271</name>
</gene>
<feature type="region of interest" description="Disordered" evidence="2">
    <location>
        <begin position="1"/>
        <end position="27"/>
    </location>
</feature>